<evidence type="ECO:0000313" key="4">
    <source>
        <dbReference type="Proteomes" id="UP001152607"/>
    </source>
</evidence>
<evidence type="ECO:0000256" key="1">
    <source>
        <dbReference type="SAM" id="MobiDB-lite"/>
    </source>
</evidence>
<dbReference type="CDD" id="cd18186">
    <property type="entry name" value="BTB_POZ_ZBTB_KLHL-like"/>
    <property type="match status" value="1"/>
</dbReference>
<dbReference type="SMART" id="SM00225">
    <property type="entry name" value="BTB"/>
    <property type="match status" value="1"/>
</dbReference>
<reference evidence="3" key="1">
    <citation type="submission" date="2023-01" db="EMBL/GenBank/DDBJ databases">
        <authorList>
            <person name="Van Ghelder C."/>
            <person name="Rancurel C."/>
        </authorList>
    </citation>
    <scope>NUCLEOTIDE SEQUENCE</scope>
    <source>
        <strain evidence="3">CNCM I-4278</strain>
    </source>
</reference>
<evidence type="ECO:0000259" key="2">
    <source>
        <dbReference type="PROSITE" id="PS50097"/>
    </source>
</evidence>
<protein>
    <recommendedName>
        <fullName evidence="2">BTB domain-containing protein</fullName>
    </recommendedName>
</protein>
<comment type="caution">
    <text evidence="3">The sequence shown here is derived from an EMBL/GenBank/DDBJ whole genome shotgun (WGS) entry which is preliminary data.</text>
</comment>
<dbReference type="PANTHER" id="PTHR47843:SF2">
    <property type="entry name" value="BTB DOMAIN-CONTAINING PROTEIN"/>
    <property type="match status" value="1"/>
</dbReference>
<proteinExistence type="predicted"/>
<organism evidence="3 4">
    <name type="scientific">Periconia digitata</name>
    <dbReference type="NCBI Taxonomy" id="1303443"/>
    <lineage>
        <taxon>Eukaryota</taxon>
        <taxon>Fungi</taxon>
        <taxon>Dikarya</taxon>
        <taxon>Ascomycota</taxon>
        <taxon>Pezizomycotina</taxon>
        <taxon>Dothideomycetes</taxon>
        <taxon>Pleosporomycetidae</taxon>
        <taxon>Pleosporales</taxon>
        <taxon>Massarineae</taxon>
        <taxon>Periconiaceae</taxon>
        <taxon>Periconia</taxon>
    </lineage>
</organism>
<dbReference type="Proteomes" id="UP001152607">
    <property type="component" value="Unassembled WGS sequence"/>
</dbReference>
<feature type="domain" description="BTB" evidence="2">
    <location>
        <begin position="27"/>
        <end position="97"/>
    </location>
</feature>
<dbReference type="Pfam" id="PF00651">
    <property type="entry name" value="BTB"/>
    <property type="match status" value="1"/>
</dbReference>
<feature type="region of interest" description="Disordered" evidence="1">
    <location>
        <begin position="214"/>
        <end position="256"/>
    </location>
</feature>
<keyword evidence="4" id="KW-1185">Reference proteome</keyword>
<dbReference type="InterPro" id="IPR011333">
    <property type="entry name" value="SKP1/BTB/POZ_sf"/>
</dbReference>
<dbReference type="SUPFAM" id="SSF54695">
    <property type="entry name" value="POZ domain"/>
    <property type="match status" value="1"/>
</dbReference>
<name>A0A9W4U6Y7_9PLEO</name>
<gene>
    <name evidence="3" type="ORF">PDIGIT_LOCUS1836</name>
</gene>
<dbReference type="InterPro" id="IPR000210">
    <property type="entry name" value="BTB/POZ_dom"/>
</dbReference>
<dbReference type="Gene3D" id="3.30.710.10">
    <property type="entry name" value="Potassium Channel Kv1.1, Chain A"/>
    <property type="match status" value="1"/>
</dbReference>
<dbReference type="AlphaFoldDB" id="A0A9W4U6Y7"/>
<dbReference type="PANTHER" id="PTHR47843">
    <property type="entry name" value="BTB DOMAIN-CONTAINING PROTEIN-RELATED"/>
    <property type="match status" value="1"/>
</dbReference>
<accession>A0A9W4U6Y7</accession>
<evidence type="ECO:0000313" key="3">
    <source>
        <dbReference type="EMBL" id="CAI6273943.1"/>
    </source>
</evidence>
<dbReference type="PROSITE" id="PS50097">
    <property type="entry name" value="BTB"/>
    <property type="match status" value="1"/>
</dbReference>
<dbReference type="OrthoDB" id="194443at2759"/>
<dbReference type="EMBL" id="CAOQHR010000001">
    <property type="protein sequence ID" value="CAI6273943.1"/>
    <property type="molecule type" value="Genomic_DNA"/>
</dbReference>
<sequence>MNRSEQIYTDQTTMNIERRSKFSHVLTSPIIAVTVGKSRTFYLHKDIITAESEVFLKALTEPFKEANEHAVKLDDENPELFRYFVKYLYRDRSILSRRIAHYSELATLARLYAMGERLMAYKFQSCVLPRFTEAVNYSTQVSEEVICDMLQTACTKMTKRMEEDLMRSLIFWYAAYRISNLQQSRIFQQMLNEIPELGKQICLWMAKAQPVELPVPSHNRDQASNPKFAPESEYGPPGSPESSEKAANQNPRKNER</sequence>
<feature type="compositionally biased region" description="Polar residues" evidence="1">
    <location>
        <begin position="245"/>
        <end position="256"/>
    </location>
</feature>